<dbReference type="InterPro" id="IPR041267">
    <property type="entry name" value="NLRP_HD2"/>
</dbReference>
<dbReference type="InterPro" id="IPR041075">
    <property type="entry name" value="NOD1/2_WH"/>
</dbReference>
<keyword evidence="7" id="KW-0832">Ubl conjugation</keyword>
<dbReference type="Gene3D" id="3.80.10.10">
    <property type="entry name" value="Ribonuclease Inhibitor"/>
    <property type="match status" value="2"/>
</dbReference>
<feature type="non-terminal residue" evidence="11">
    <location>
        <position position="1"/>
    </location>
</feature>
<keyword evidence="9" id="KW-1271">Inflammasome</keyword>
<dbReference type="InterPro" id="IPR001611">
    <property type="entry name" value="Leu-rich_rpt"/>
</dbReference>
<evidence type="ECO:0000256" key="8">
    <source>
        <dbReference type="ARBA" id="ARBA00023198"/>
    </source>
</evidence>
<dbReference type="PANTHER" id="PTHR45690:SF19">
    <property type="entry name" value="NACHT, LRR AND PYD DOMAINS-CONTAINING PROTEIN 3"/>
    <property type="match status" value="1"/>
</dbReference>
<evidence type="ECO:0000256" key="9">
    <source>
        <dbReference type="ARBA" id="ARBA00023233"/>
    </source>
</evidence>
<feature type="non-terminal residue" evidence="11">
    <location>
        <position position="1175"/>
    </location>
</feature>
<dbReference type="PROSITE" id="PS50837">
    <property type="entry name" value="NACHT"/>
    <property type="match status" value="1"/>
</dbReference>
<dbReference type="SUPFAM" id="SSF52540">
    <property type="entry name" value="P-loop containing nucleoside triphosphate hydrolases"/>
    <property type="match status" value="1"/>
</dbReference>
<dbReference type="InterPro" id="IPR050637">
    <property type="entry name" value="NLRP_innate_immun_reg"/>
</dbReference>
<dbReference type="SUPFAM" id="SSF52047">
    <property type="entry name" value="RNI-like"/>
    <property type="match status" value="2"/>
</dbReference>
<dbReference type="InterPro" id="IPR027417">
    <property type="entry name" value="P-loop_NTPase"/>
</dbReference>
<evidence type="ECO:0000313" key="11">
    <source>
        <dbReference type="EMBL" id="MBN3292162.1"/>
    </source>
</evidence>
<evidence type="ECO:0000259" key="10">
    <source>
        <dbReference type="PROSITE" id="PS50837"/>
    </source>
</evidence>
<dbReference type="InterPro" id="IPR032675">
    <property type="entry name" value="LRR_dom_sf"/>
</dbReference>
<proteinExistence type="inferred from homology"/>
<dbReference type="Pfam" id="PF13516">
    <property type="entry name" value="LRR_6"/>
    <property type="match status" value="2"/>
</dbReference>
<evidence type="ECO:0000256" key="3">
    <source>
        <dbReference type="ARBA" id="ARBA00022490"/>
    </source>
</evidence>
<accession>A0ABS2Z1T9</accession>
<keyword evidence="5" id="KW-0547">Nucleotide-binding</keyword>
<dbReference type="SMART" id="SM00365">
    <property type="entry name" value="LRR_SD22"/>
    <property type="match status" value="4"/>
</dbReference>
<comment type="caution">
    <text evidence="11">The sequence shown here is derived from an EMBL/GenBank/DDBJ whole genome shotgun (WGS) entry which is preliminary data.</text>
</comment>
<dbReference type="Pfam" id="PF17779">
    <property type="entry name" value="WHD_NOD2"/>
    <property type="match status" value="1"/>
</dbReference>
<keyword evidence="3" id="KW-0963">Cytoplasm</keyword>
<keyword evidence="12" id="KW-1185">Reference proteome</keyword>
<gene>
    <name evidence="11" type="primary">Nlrp12_3</name>
    <name evidence="11" type="ORF">GTO92_0014497</name>
</gene>
<protein>
    <submittedName>
        <fullName evidence="11">NAL12 protein</fullName>
    </submittedName>
</protein>
<name>A0ABS2Z1T9_POLSE</name>
<keyword evidence="4" id="KW-0677">Repeat</keyword>
<evidence type="ECO:0000313" key="12">
    <source>
        <dbReference type="Proteomes" id="UP001166052"/>
    </source>
</evidence>
<dbReference type="PANTHER" id="PTHR45690">
    <property type="entry name" value="NACHT, LRR AND PYD DOMAINS-CONTAINING PROTEIN 12"/>
    <property type="match status" value="1"/>
</dbReference>
<evidence type="ECO:0000256" key="2">
    <source>
        <dbReference type="ARBA" id="ARBA00008665"/>
    </source>
</evidence>
<keyword evidence="8" id="KW-0395">Inflammatory response</keyword>
<dbReference type="EMBL" id="JAAWVN010015566">
    <property type="protein sequence ID" value="MBN3292162.1"/>
    <property type="molecule type" value="Genomic_DNA"/>
</dbReference>
<dbReference type="Pfam" id="PF17776">
    <property type="entry name" value="NLRC4_HD2"/>
    <property type="match status" value="1"/>
</dbReference>
<dbReference type="Gene3D" id="3.40.50.300">
    <property type="entry name" value="P-loop containing nucleotide triphosphate hydrolases"/>
    <property type="match status" value="1"/>
</dbReference>
<dbReference type="SMART" id="SM00368">
    <property type="entry name" value="LRR_RI"/>
    <property type="match status" value="12"/>
</dbReference>
<dbReference type="Pfam" id="PF05729">
    <property type="entry name" value="NACHT"/>
    <property type="match status" value="1"/>
</dbReference>
<evidence type="ECO:0000256" key="7">
    <source>
        <dbReference type="ARBA" id="ARBA00022843"/>
    </source>
</evidence>
<keyword evidence="6" id="KW-0067">ATP-binding</keyword>
<dbReference type="Proteomes" id="UP001166052">
    <property type="component" value="Unassembled WGS sequence"/>
</dbReference>
<evidence type="ECO:0000256" key="5">
    <source>
        <dbReference type="ARBA" id="ARBA00022741"/>
    </source>
</evidence>
<sequence length="1175" mass="132949">MTDLIKEFSLFRGSPLGPHLSAYNFFNVNFTSALFPQSLLTEATCAVKNQTFQSLSHLKMSEYGLNKKFTSMIIKKGRSDEDVATHSGLLQKFSKVIKQFHHEDLLRITEYYKPQLAYVIEYDITSILQNLVTKQILTNDEAKKCKTEEKAGRRVGVEYFIKNMMKKDRQVLVSLWEALGEELVKFPSPNMTRILEEVTDMGLDVLLEIQSSPIEPLIEDLHKIHRKAISKSTRTLEDQPSSGDPCPRVMSFETRYIELMIFKQYRKTYCETQHELLKTGRTHAELVEERTKEKCERLWIQQLFRRNPECETFPNIVVVSGVAGIGKTTMVQKILFDWSRGTHHQKFAFVFLFKFRDLNLLDNENEPQMPLTRLIVRHYSYLNDPKLREILKKPETLLFIFDGLDEYKHQLDFTQKKLCSDPETFFPVHVLITSLVSQTLLKGCTILITSRPTALETIDMTRADRFAEILGFFPEQRLMYFKRFFGDTDLGTEAFLYIEEKDILYTMCFNPSYCQIICSVLKSHFNKPEEERGAAPSTVTELFVMFLQNILTNHKRDAEDQQGILVKLGKMAYYGIVNKMLVFYDHNEMSTFGLQPLLPSSFLSGFLKEILQKESTLEHTTYTFFHLTLQEFMAACCFYLDPLVAVEELLRKLDSCEDGRFEIFTRFLAGLARYDVFKKLEGIMGKFKMKNAKQILKWIKQKAERAIQVGNKSEALRVCQWLYESQNRNLIRDAIGKDLKMNFSGVTLSPLDCAVLGSVISCCGELQELDISDTNFTAECIGRLKPGLIRCRRVVMEGSRLTAEYCEALFLLLSAEYSRLTELQVGYNTLEDSGLGLLCDGMRNSNCKLEELGLPSCGLTSGCGAALSAALSSRHSCLTVLYLRDNKIEDSGICQLCEGLKNPNCKLKTINLRSCGLTSGSCETLSSALSTGHSRLIGLNLRENNLGDSGMCLLCEGLKNKDCKLETINLSSCGLTSGCCSALSSALSTEHLNLTELWLAKNKLEDSGVYLLCEGLRNPNCKLQKLGLSSCHLTTGCCSALSLAFSAKHSKLTGVWLGYNKLEDSGVSLLCEGLRNTDCKLEKLWLESCGLTSGCCQALSSVLSTGHSNLTELELNFNKLDDSGVHLLCEGLRNAICKLKKLEVRGNKISEDQKRNLKSLEEEMIRLGVRVEIIT</sequence>
<feature type="domain" description="NACHT" evidence="10">
    <location>
        <begin position="315"/>
        <end position="454"/>
    </location>
</feature>
<dbReference type="InterPro" id="IPR007111">
    <property type="entry name" value="NACHT_NTPase"/>
</dbReference>
<organism evidence="11 12">
    <name type="scientific">Polypterus senegalus</name>
    <name type="common">Senegal bichir</name>
    <dbReference type="NCBI Taxonomy" id="55291"/>
    <lineage>
        <taxon>Eukaryota</taxon>
        <taxon>Metazoa</taxon>
        <taxon>Chordata</taxon>
        <taxon>Craniata</taxon>
        <taxon>Vertebrata</taxon>
        <taxon>Euteleostomi</taxon>
        <taxon>Actinopterygii</taxon>
        <taxon>Polypteriformes</taxon>
        <taxon>Polypteridae</taxon>
        <taxon>Polypterus</taxon>
    </lineage>
</organism>
<evidence type="ECO:0000256" key="6">
    <source>
        <dbReference type="ARBA" id="ARBA00022840"/>
    </source>
</evidence>
<comment type="subcellular location">
    <subcellularLocation>
        <location evidence="1">Inflammasome</location>
    </subcellularLocation>
</comment>
<reference evidence="11" key="1">
    <citation type="journal article" date="2021" name="Cell">
        <title>Tracing the genetic footprints of vertebrate landing in non-teleost ray-finned fishes.</title>
        <authorList>
            <person name="Bi X."/>
            <person name="Wang K."/>
            <person name="Yang L."/>
            <person name="Pan H."/>
            <person name="Jiang H."/>
            <person name="Wei Q."/>
            <person name="Fang M."/>
            <person name="Yu H."/>
            <person name="Zhu C."/>
            <person name="Cai Y."/>
            <person name="He Y."/>
            <person name="Gan X."/>
            <person name="Zeng H."/>
            <person name="Yu D."/>
            <person name="Zhu Y."/>
            <person name="Jiang H."/>
            <person name="Qiu Q."/>
            <person name="Yang H."/>
            <person name="Zhang Y.E."/>
            <person name="Wang W."/>
            <person name="Zhu M."/>
            <person name="He S."/>
            <person name="Zhang G."/>
        </authorList>
    </citation>
    <scope>NUCLEOTIDE SEQUENCE</scope>
    <source>
        <strain evidence="11">Bchr_001</strain>
    </source>
</reference>
<comment type="similarity">
    <text evidence="2">Belongs to the NLRP family.</text>
</comment>
<evidence type="ECO:0000256" key="4">
    <source>
        <dbReference type="ARBA" id="ARBA00022737"/>
    </source>
</evidence>
<evidence type="ECO:0000256" key="1">
    <source>
        <dbReference type="ARBA" id="ARBA00004110"/>
    </source>
</evidence>